<dbReference type="PANTHER" id="PTHR45228:SF9">
    <property type="entry name" value="3'3'-CGAMP-SPECIFIC PHOSPHODIESTERASE 2"/>
    <property type="match status" value="1"/>
</dbReference>
<dbReference type="PROSITE" id="PS50110">
    <property type="entry name" value="RESPONSE_REGULATORY"/>
    <property type="match status" value="1"/>
</dbReference>
<evidence type="ECO:0000256" key="3">
    <source>
        <dbReference type="SAM" id="MobiDB-lite"/>
    </source>
</evidence>
<dbReference type="InterPro" id="IPR021800">
    <property type="entry name" value="DUF3369"/>
</dbReference>
<name>A0A1M4SPB7_VIBGA</name>
<dbReference type="PROSITE" id="PS51832">
    <property type="entry name" value="HD_GYP"/>
    <property type="match status" value="1"/>
</dbReference>
<dbReference type="EMBL" id="FQUH01000001">
    <property type="protein sequence ID" value="SHE34009.1"/>
    <property type="molecule type" value="Genomic_DNA"/>
</dbReference>
<keyword evidence="7" id="KW-1185">Reference proteome</keyword>
<dbReference type="SUPFAM" id="SSF109604">
    <property type="entry name" value="HD-domain/PDEase-like"/>
    <property type="match status" value="1"/>
</dbReference>
<dbReference type="Proteomes" id="UP000184159">
    <property type="component" value="Unassembled WGS sequence"/>
</dbReference>
<feature type="domain" description="HD-GYP" evidence="5">
    <location>
        <begin position="322"/>
        <end position="519"/>
    </location>
</feature>
<feature type="modified residue" description="4-aspartylphosphate" evidence="2">
    <location>
        <position position="88"/>
    </location>
</feature>
<dbReference type="RefSeq" id="WP_072954291.1">
    <property type="nucleotide sequence ID" value="NZ_FQUH01000001.1"/>
</dbReference>
<dbReference type="CDD" id="cd00077">
    <property type="entry name" value="HDc"/>
    <property type="match status" value="1"/>
</dbReference>
<dbReference type="PANTHER" id="PTHR45228">
    <property type="entry name" value="CYCLIC DI-GMP PHOSPHODIESTERASE TM_0186-RELATED"/>
    <property type="match status" value="1"/>
</dbReference>
<dbReference type="InterPro" id="IPR052020">
    <property type="entry name" value="Cyclic_di-GMP/3'3'-cGAMP_PDE"/>
</dbReference>
<feature type="region of interest" description="Disordered" evidence="3">
    <location>
        <begin position="1"/>
        <end position="25"/>
    </location>
</feature>
<dbReference type="GO" id="GO:0009214">
    <property type="term" value="P:cyclic nucleotide catabolic process"/>
    <property type="evidence" value="ECO:0007669"/>
    <property type="project" value="UniProtKB-ARBA"/>
</dbReference>
<dbReference type="Pfam" id="PF13487">
    <property type="entry name" value="HD_5"/>
    <property type="match status" value="1"/>
</dbReference>
<proteinExistence type="predicted"/>
<dbReference type="InterPro" id="IPR011006">
    <property type="entry name" value="CheY-like_superfamily"/>
</dbReference>
<keyword evidence="2" id="KW-0597">Phosphoprotein</keyword>
<feature type="compositionally biased region" description="Basic and acidic residues" evidence="3">
    <location>
        <begin position="11"/>
        <end position="21"/>
    </location>
</feature>
<evidence type="ECO:0000313" key="7">
    <source>
        <dbReference type="Proteomes" id="UP000184159"/>
    </source>
</evidence>
<keyword evidence="1" id="KW-0378">Hydrolase</keyword>
<evidence type="ECO:0000259" key="4">
    <source>
        <dbReference type="PROSITE" id="PS50110"/>
    </source>
</evidence>
<protein>
    <submittedName>
        <fullName evidence="6">HDIG domain-containing protein</fullName>
    </submittedName>
</protein>
<feature type="domain" description="Response regulatory" evidence="4">
    <location>
        <begin position="33"/>
        <end position="157"/>
    </location>
</feature>
<sequence>MELFADMRSGSSDHEENKDSHSSTNVQGLEPWKVLLVDDDAQMHQITKLALSNFVFQKRPLKLISAYSGSEAQEVFKQEDDIALALIDVVMETEHAGLDLVRFIRETCRNRIIRLVLRTGQAGQAPEEKVIQDYEIDDYKEKTELTTQKLRTLLYSMLRAYRDLCLIEEQKEGLSRVIEASAKVQNTRTLKTYATTVLKQLTSLLGLEASAFYCIVYPHDREDGERALTLAATGKYVSFYKECSFSVLPDLVAQRCQEVLRKRASQNYGDAYVFHTRDERDVTNLLYVNLNGELSDIDKQLLEIYMQNICMTFDNINLFVDLQETSVELVYNLSNAVEARSKETGAHVQRVSLYSERLAQLYGMTEAQVKMIKHAAPLHDVGKVAVPDCILHKNGKLDDKEWTIMQKHVEYGVEILSKSARPLMVMAKNIAEYHHERWDGTGYPHGLSGENIPICGRITALADVFDALGAKRCYKESWTDDEIKQEILAQRGKQFDPQLVDLFMAHWDEFINIRNSLPD</sequence>
<dbReference type="AlphaFoldDB" id="A0A1M4SPB7"/>
<evidence type="ECO:0000256" key="2">
    <source>
        <dbReference type="PROSITE-ProRule" id="PRU00169"/>
    </source>
</evidence>
<dbReference type="NCBIfam" id="TIGR00277">
    <property type="entry name" value="HDIG"/>
    <property type="match status" value="1"/>
</dbReference>
<evidence type="ECO:0000259" key="5">
    <source>
        <dbReference type="PROSITE" id="PS51832"/>
    </source>
</evidence>
<gene>
    <name evidence="6" type="ORF">SAMN02745781_00117</name>
</gene>
<accession>A0A1M4SPB7</accession>
<dbReference type="SUPFAM" id="SSF52172">
    <property type="entry name" value="CheY-like"/>
    <property type="match status" value="1"/>
</dbReference>
<dbReference type="InterPro" id="IPR006675">
    <property type="entry name" value="HDIG_dom"/>
</dbReference>
<dbReference type="Pfam" id="PF11849">
    <property type="entry name" value="DUF3369"/>
    <property type="match status" value="1"/>
</dbReference>
<dbReference type="Gene3D" id="1.10.3210.10">
    <property type="entry name" value="Hypothetical protein af1432"/>
    <property type="match status" value="1"/>
</dbReference>
<dbReference type="GO" id="GO:0000160">
    <property type="term" value="P:phosphorelay signal transduction system"/>
    <property type="evidence" value="ECO:0007669"/>
    <property type="project" value="InterPro"/>
</dbReference>
<dbReference type="InterPro" id="IPR003607">
    <property type="entry name" value="HD/PDEase_dom"/>
</dbReference>
<dbReference type="InterPro" id="IPR001789">
    <property type="entry name" value="Sig_transdc_resp-reg_receiver"/>
</dbReference>
<organism evidence="6 7">
    <name type="scientific">Vibrio gazogenes DSM 21264 = NBRC 103151</name>
    <dbReference type="NCBI Taxonomy" id="1123492"/>
    <lineage>
        <taxon>Bacteria</taxon>
        <taxon>Pseudomonadati</taxon>
        <taxon>Pseudomonadota</taxon>
        <taxon>Gammaproteobacteria</taxon>
        <taxon>Vibrionales</taxon>
        <taxon>Vibrionaceae</taxon>
        <taxon>Vibrio</taxon>
    </lineage>
</organism>
<evidence type="ECO:0000256" key="1">
    <source>
        <dbReference type="ARBA" id="ARBA00022801"/>
    </source>
</evidence>
<dbReference type="SMART" id="SM00471">
    <property type="entry name" value="HDc"/>
    <property type="match status" value="1"/>
</dbReference>
<dbReference type="InterPro" id="IPR037522">
    <property type="entry name" value="HD_GYP_dom"/>
</dbReference>
<dbReference type="GO" id="GO:0004112">
    <property type="term" value="F:cyclic-nucleotide phosphodiesterase activity"/>
    <property type="evidence" value="ECO:0007669"/>
    <property type="project" value="UniProtKB-ARBA"/>
</dbReference>
<evidence type="ECO:0000313" key="6">
    <source>
        <dbReference type="EMBL" id="SHE34009.1"/>
    </source>
</evidence>
<reference evidence="7" key="1">
    <citation type="submission" date="2016-11" db="EMBL/GenBank/DDBJ databases">
        <authorList>
            <person name="Varghese N."/>
            <person name="Submissions S."/>
        </authorList>
    </citation>
    <scope>NUCLEOTIDE SEQUENCE [LARGE SCALE GENOMIC DNA]</scope>
    <source>
        <strain evidence="7">DSM 21264</strain>
    </source>
</reference>
<dbReference type="Gene3D" id="3.40.50.2300">
    <property type="match status" value="1"/>
</dbReference>
<dbReference type="FunFam" id="1.10.3210.10:FF:000018">
    <property type="entry name" value="Two-component system response regulator"/>
    <property type="match status" value="1"/>
</dbReference>